<evidence type="ECO:0000256" key="3">
    <source>
        <dbReference type="ARBA" id="ARBA00022801"/>
    </source>
</evidence>
<evidence type="ECO:0000256" key="2">
    <source>
        <dbReference type="ARBA" id="ARBA00022670"/>
    </source>
</evidence>
<dbReference type="Gene3D" id="2.40.10.10">
    <property type="entry name" value="Trypsin-like serine proteases"/>
    <property type="match status" value="2"/>
</dbReference>
<evidence type="ECO:0000313" key="7">
    <source>
        <dbReference type="EMBL" id="QEG21347.1"/>
    </source>
</evidence>
<organism evidence="7 8">
    <name type="scientific">Mariniblastus fucicola</name>
    <dbReference type="NCBI Taxonomy" id="980251"/>
    <lineage>
        <taxon>Bacteria</taxon>
        <taxon>Pseudomonadati</taxon>
        <taxon>Planctomycetota</taxon>
        <taxon>Planctomycetia</taxon>
        <taxon>Pirellulales</taxon>
        <taxon>Pirellulaceae</taxon>
        <taxon>Mariniblastus</taxon>
    </lineage>
</organism>
<evidence type="ECO:0000259" key="6">
    <source>
        <dbReference type="Pfam" id="PF13180"/>
    </source>
</evidence>
<dbReference type="KEGG" id="mff:MFFC18_12030"/>
<feature type="region of interest" description="Disordered" evidence="4">
    <location>
        <begin position="1"/>
        <end position="40"/>
    </location>
</feature>
<dbReference type="EC" id="3.4.21.107" evidence="7"/>
<feature type="transmembrane region" description="Helical" evidence="5">
    <location>
        <begin position="47"/>
        <end position="65"/>
    </location>
</feature>
<keyword evidence="2 7" id="KW-0645">Protease</keyword>
<dbReference type="InterPro" id="IPR036034">
    <property type="entry name" value="PDZ_sf"/>
</dbReference>
<sequence>MSVANQPTHDPEEPVQPVVVPDSESVRETPESGSPQVAPVASGEPSFFSLLFLMASILFLAAWFVGPRLVEEYQYASTKGKLRAEYENAVTILEGHPLKKVSMASRLVAQKVKPSVVSIRTRKIGEDDGLGFRRGWDSADVMEGFGSGVIMDKEGYIVTNAHVIDNSESIWVELHDRRKYEAIEVGRDEISDIAVLKISADGLIPAQWGDSEELEVGSIVWAVGSPYRYEQTVTSGIISAKDRIGDPNGRVKNLLQTDAAVNPGNSGGPLVDSDGNVVGINASIYGKTFQGISFAVPSATARFVYEQLLESGKVVRGFLGVQPYKVSHQYAERFGLPDLKGALLVRVEPGSPAHNAGLRRNDVVRLWNDSPVHNYNNLYRLTERTQPGSIVEVSLIRNGEPHLATVTIGQAPMMQSGISIEAEKLLDQR</sequence>
<dbReference type="GO" id="GO:0006508">
    <property type="term" value="P:proteolysis"/>
    <property type="evidence" value="ECO:0007669"/>
    <property type="project" value="UniProtKB-KW"/>
</dbReference>
<evidence type="ECO:0000256" key="4">
    <source>
        <dbReference type="SAM" id="MobiDB-lite"/>
    </source>
</evidence>
<dbReference type="InterPro" id="IPR001478">
    <property type="entry name" value="PDZ"/>
</dbReference>
<dbReference type="InterPro" id="IPR009003">
    <property type="entry name" value="Peptidase_S1_PA"/>
</dbReference>
<keyword evidence="5" id="KW-0472">Membrane</keyword>
<dbReference type="Gene3D" id="2.30.42.10">
    <property type="match status" value="1"/>
</dbReference>
<gene>
    <name evidence="7" type="primary">degS</name>
    <name evidence="7" type="ORF">MFFC18_12030</name>
</gene>
<comment type="similarity">
    <text evidence="1">Belongs to the peptidase S1C family.</text>
</comment>
<dbReference type="EMBL" id="CP042912">
    <property type="protein sequence ID" value="QEG21347.1"/>
    <property type="molecule type" value="Genomic_DNA"/>
</dbReference>
<dbReference type="GO" id="GO:0004252">
    <property type="term" value="F:serine-type endopeptidase activity"/>
    <property type="evidence" value="ECO:0007669"/>
    <property type="project" value="InterPro"/>
</dbReference>
<dbReference type="Pfam" id="PF13180">
    <property type="entry name" value="PDZ_2"/>
    <property type="match status" value="1"/>
</dbReference>
<name>A0A5B9P410_9BACT</name>
<feature type="domain" description="PDZ" evidence="6">
    <location>
        <begin position="317"/>
        <end position="407"/>
    </location>
</feature>
<dbReference type="Proteomes" id="UP000322214">
    <property type="component" value="Chromosome"/>
</dbReference>
<dbReference type="PANTHER" id="PTHR43343:SF3">
    <property type="entry name" value="PROTEASE DO-LIKE 8, CHLOROPLASTIC"/>
    <property type="match status" value="1"/>
</dbReference>
<keyword evidence="5" id="KW-0812">Transmembrane</keyword>
<dbReference type="SUPFAM" id="SSF50156">
    <property type="entry name" value="PDZ domain-like"/>
    <property type="match status" value="1"/>
</dbReference>
<keyword evidence="5" id="KW-1133">Transmembrane helix</keyword>
<dbReference type="OrthoDB" id="248175at2"/>
<dbReference type="STRING" id="980251.GCA_001642875_01737"/>
<dbReference type="PRINTS" id="PR00834">
    <property type="entry name" value="PROTEASES2C"/>
</dbReference>
<accession>A0A5B9P410</accession>
<dbReference type="SUPFAM" id="SSF50494">
    <property type="entry name" value="Trypsin-like serine proteases"/>
    <property type="match status" value="1"/>
</dbReference>
<keyword evidence="8" id="KW-1185">Reference proteome</keyword>
<reference evidence="7 8" key="1">
    <citation type="submission" date="2019-08" db="EMBL/GenBank/DDBJ databases">
        <title>Deep-cultivation of Planctomycetes and their phenomic and genomic characterization uncovers novel biology.</title>
        <authorList>
            <person name="Wiegand S."/>
            <person name="Jogler M."/>
            <person name="Boedeker C."/>
            <person name="Pinto D."/>
            <person name="Vollmers J."/>
            <person name="Rivas-Marin E."/>
            <person name="Kohn T."/>
            <person name="Peeters S.H."/>
            <person name="Heuer A."/>
            <person name="Rast P."/>
            <person name="Oberbeckmann S."/>
            <person name="Bunk B."/>
            <person name="Jeske O."/>
            <person name="Meyerdierks A."/>
            <person name="Storesund J.E."/>
            <person name="Kallscheuer N."/>
            <person name="Luecker S."/>
            <person name="Lage O.M."/>
            <person name="Pohl T."/>
            <person name="Merkel B.J."/>
            <person name="Hornburger P."/>
            <person name="Mueller R.-W."/>
            <person name="Bruemmer F."/>
            <person name="Labrenz M."/>
            <person name="Spormann A.M."/>
            <person name="Op den Camp H."/>
            <person name="Overmann J."/>
            <person name="Amann R."/>
            <person name="Jetten M.S.M."/>
            <person name="Mascher T."/>
            <person name="Medema M.H."/>
            <person name="Devos D.P."/>
            <person name="Kaster A.-K."/>
            <person name="Ovreas L."/>
            <person name="Rohde M."/>
            <person name="Galperin M.Y."/>
            <person name="Jogler C."/>
        </authorList>
    </citation>
    <scope>NUCLEOTIDE SEQUENCE [LARGE SCALE GENOMIC DNA]</scope>
    <source>
        <strain evidence="7 8">FC18</strain>
    </source>
</reference>
<evidence type="ECO:0000256" key="1">
    <source>
        <dbReference type="ARBA" id="ARBA00010541"/>
    </source>
</evidence>
<evidence type="ECO:0000313" key="8">
    <source>
        <dbReference type="Proteomes" id="UP000322214"/>
    </source>
</evidence>
<dbReference type="AlphaFoldDB" id="A0A5B9P410"/>
<dbReference type="RefSeq" id="WP_075081661.1">
    <property type="nucleotide sequence ID" value="NZ_CP042912.1"/>
</dbReference>
<proteinExistence type="inferred from homology"/>
<dbReference type="InterPro" id="IPR043504">
    <property type="entry name" value="Peptidase_S1_PA_chymotrypsin"/>
</dbReference>
<dbReference type="PANTHER" id="PTHR43343">
    <property type="entry name" value="PEPTIDASE S12"/>
    <property type="match status" value="1"/>
</dbReference>
<evidence type="ECO:0000256" key="5">
    <source>
        <dbReference type="SAM" id="Phobius"/>
    </source>
</evidence>
<dbReference type="InterPro" id="IPR001940">
    <property type="entry name" value="Peptidase_S1C"/>
</dbReference>
<dbReference type="InterPro" id="IPR051201">
    <property type="entry name" value="Chloro_Bact_Ser_Proteases"/>
</dbReference>
<keyword evidence="3 7" id="KW-0378">Hydrolase</keyword>
<dbReference type="Pfam" id="PF13365">
    <property type="entry name" value="Trypsin_2"/>
    <property type="match status" value="1"/>
</dbReference>
<protein>
    <submittedName>
        <fullName evidence="7">Serine endoprotease DegS</fullName>
        <ecNumber evidence="7">3.4.21.107</ecNumber>
    </submittedName>
</protein>